<feature type="modified residue" description="4-aspartylphosphate" evidence="4">
    <location>
        <position position="56"/>
    </location>
</feature>
<dbReference type="PANTHER" id="PTHR43547">
    <property type="entry name" value="TWO-COMPONENT HISTIDINE KINASE"/>
    <property type="match status" value="1"/>
</dbReference>
<dbReference type="Gene3D" id="3.30.565.10">
    <property type="entry name" value="Histidine kinase-like ATPase, C-terminal domain"/>
    <property type="match status" value="1"/>
</dbReference>
<dbReference type="SMART" id="SM00448">
    <property type="entry name" value="REC"/>
    <property type="match status" value="1"/>
</dbReference>
<dbReference type="EMBL" id="CP061799">
    <property type="protein sequence ID" value="QTA82992.1"/>
    <property type="molecule type" value="Genomic_DNA"/>
</dbReference>
<keyword evidence="5" id="KW-0175">Coiled coil</keyword>
<dbReference type="PROSITE" id="PS50109">
    <property type="entry name" value="HIS_KIN"/>
    <property type="match status" value="1"/>
</dbReference>
<name>A0A975GIW4_9BACT</name>
<evidence type="ECO:0000313" key="8">
    <source>
        <dbReference type="EMBL" id="QTA82992.1"/>
    </source>
</evidence>
<dbReference type="SUPFAM" id="SSF55874">
    <property type="entry name" value="ATPase domain of HSP90 chaperone/DNA topoisomerase II/histidine kinase"/>
    <property type="match status" value="1"/>
</dbReference>
<dbReference type="InterPro" id="IPR003594">
    <property type="entry name" value="HATPase_dom"/>
</dbReference>
<dbReference type="InterPro" id="IPR001789">
    <property type="entry name" value="Sig_transdc_resp-reg_receiver"/>
</dbReference>
<dbReference type="InterPro" id="IPR036097">
    <property type="entry name" value="HisK_dim/P_sf"/>
</dbReference>
<keyword evidence="9" id="KW-1185">Reference proteome</keyword>
<dbReference type="KEGG" id="dli:dnl_53850"/>
<dbReference type="PANTHER" id="PTHR43547:SF2">
    <property type="entry name" value="HYBRID SIGNAL TRANSDUCTION HISTIDINE KINASE C"/>
    <property type="match status" value="1"/>
</dbReference>
<keyword evidence="8" id="KW-0418">Kinase</keyword>
<protein>
    <recommendedName>
        <fullName evidence="2">histidine kinase</fullName>
        <ecNumber evidence="2">2.7.13.3</ecNumber>
    </recommendedName>
</protein>
<dbReference type="InterPro" id="IPR036890">
    <property type="entry name" value="HATPase_C_sf"/>
</dbReference>
<sequence>MKPDEIKILIVDDERYNINVLVDILKPDYRTIVAKNGEEALKRTMTAPLPDLILLDIMMPGMDGYEVCRQLKSDPKTCFIPVIFITAMTETEDETKGLELGAIDYITKPVSPPIVRARVKNHLALKLALEKIETQKEKLDEQNKALIEAARLREDVERITRHDIKTPLNAVIGFSQFLMMADNLTDAQLDGLKTIEDAGYRILNIINLSVDLFKMERGIYPFTPAIVNLLLVINKIIIETRELVRLRNLSVNVSIKGIPVDKNDIFTVQGDELLCYSMLANLIKNALEASPEGETISIILDEDEDAALITIHNKGVVPVDIRENFFDIYVTSGKETGTGLGTYSAKLIAETQNGRISMTTSETEGTYVTIKLPK</sequence>
<dbReference type="InterPro" id="IPR011006">
    <property type="entry name" value="CheY-like_superfamily"/>
</dbReference>
<comment type="catalytic activity">
    <reaction evidence="1">
        <text>ATP + protein L-histidine = ADP + protein N-phospho-L-histidine.</text>
        <dbReference type="EC" id="2.7.13.3"/>
    </reaction>
</comment>
<dbReference type="Proteomes" id="UP000663720">
    <property type="component" value="Chromosome"/>
</dbReference>
<dbReference type="Gene3D" id="1.10.287.130">
    <property type="match status" value="1"/>
</dbReference>
<dbReference type="InterPro" id="IPR003661">
    <property type="entry name" value="HisK_dim/P_dom"/>
</dbReference>
<dbReference type="Pfam" id="PF02518">
    <property type="entry name" value="HATPase_c"/>
    <property type="match status" value="1"/>
</dbReference>
<proteinExistence type="predicted"/>
<dbReference type="GO" id="GO:0000155">
    <property type="term" value="F:phosphorelay sensor kinase activity"/>
    <property type="evidence" value="ECO:0007669"/>
    <property type="project" value="InterPro"/>
</dbReference>
<dbReference type="EC" id="2.7.13.3" evidence="2"/>
<gene>
    <name evidence="8" type="ORF">dnl_53850</name>
</gene>
<dbReference type="InterPro" id="IPR005467">
    <property type="entry name" value="His_kinase_dom"/>
</dbReference>
<keyword evidence="3 4" id="KW-0597">Phosphoprotein</keyword>
<dbReference type="Gene3D" id="3.40.50.2300">
    <property type="match status" value="1"/>
</dbReference>
<evidence type="ECO:0000256" key="3">
    <source>
        <dbReference type="ARBA" id="ARBA00022553"/>
    </source>
</evidence>
<dbReference type="SMART" id="SM00388">
    <property type="entry name" value="HisKA"/>
    <property type="match status" value="1"/>
</dbReference>
<dbReference type="CDD" id="cd00075">
    <property type="entry name" value="HATPase"/>
    <property type="match status" value="1"/>
</dbReference>
<dbReference type="RefSeq" id="WP_207688847.1">
    <property type="nucleotide sequence ID" value="NZ_CP061799.1"/>
</dbReference>
<feature type="coiled-coil region" evidence="5">
    <location>
        <begin position="122"/>
        <end position="152"/>
    </location>
</feature>
<dbReference type="SUPFAM" id="SSF47384">
    <property type="entry name" value="Homodimeric domain of signal transducing histidine kinase"/>
    <property type="match status" value="1"/>
</dbReference>
<organism evidence="8 9">
    <name type="scientific">Desulfonema limicola</name>
    <dbReference type="NCBI Taxonomy" id="45656"/>
    <lineage>
        <taxon>Bacteria</taxon>
        <taxon>Pseudomonadati</taxon>
        <taxon>Thermodesulfobacteriota</taxon>
        <taxon>Desulfobacteria</taxon>
        <taxon>Desulfobacterales</taxon>
        <taxon>Desulfococcaceae</taxon>
        <taxon>Desulfonema</taxon>
    </lineage>
</organism>
<evidence type="ECO:0000256" key="5">
    <source>
        <dbReference type="SAM" id="Coils"/>
    </source>
</evidence>
<evidence type="ECO:0000259" key="6">
    <source>
        <dbReference type="PROSITE" id="PS50109"/>
    </source>
</evidence>
<reference evidence="8" key="1">
    <citation type="journal article" date="2021" name="Microb. Physiol.">
        <title>Proteogenomic Insights into the Physiology of Marine, Sulfate-Reducing, Filamentous Desulfonema limicola and Desulfonema magnum.</title>
        <authorList>
            <person name="Schnaars V."/>
            <person name="Wohlbrand L."/>
            <person name="Scheve S."/>
            <person name="Hinrichs C."/>
            <person name="Reinhardt R."/>
            <person name="Rabus R."/>
        </authorList>
    </citation>
    <scope>NUCLEOTIDE SEQUENCE</scope>
    <source>
        <strain evidence="8">5ac10</strain>
    </source>
</reference>
<dbReference type="CDD" id="cd19920">
    <property type="entry name" value="REC_PA4781-like"/>
    <property type="match status" value="1"/>
</dbReference>
<dbReference type="Pfam" id="PF00072">
    <property type="entry name" value="Response_reg"/>
    <property type="match status" value="1"/>
</dbReference>
<feature type="domain" description="Response regulatory" evidence="7">
    <location>
        <begin position="7"/>
        <end position="123"/>
    </location>
</feature>
<keyword evidence="8" id="KW-0808">Transferase</keyword>
<dbReference type="PROSITE" id="PS50110">
    <property type="entry name" value="RESPONSE_REGULATORY"/>
    <property type="match status" value="1"/>
</dbReference>
<accession>A0A975GIW4</accession>
<dbReference type="Pfam" id="PF00512">
    <property type="entry name" value="HisKA"/>
    <property type="match status" value="1"/>
</dbReference>
<evidence type="ECO:0000313" key="9">
    <source>
        <dbReference type="Proteomes" id="UP000663720"/>
    </source>
</evidence>
<dbReference type="SUPFAM" id="SSF52172">
    <property type="entry name" value="CheY-like"/>
    <property type="match status" value="1"/>
</dbReference>
<evidence type="ECO:0000256" key="4">
    <source>
        <dbReference type="PROSITE-ProRule" id="PRU00169"/>
    </source>
</evidence>
<evidence type="ECO:0000256" key="1">
    <source>
        <dbReference type="ARBA" id="ARBA00000085"/>
    </source>
</evidence>
<dbReference type="SMART" id="SM00387">
    <property type="entry name" value="HATPase_c"/>
    <property type="match status" value="1"/>
</dbReference>
<dbReference type="CDD" id="cd00082">
    <property type="entry name" value="HisKA"/>
    <property type="match status" value="1"/>
</dbReference>
<evidence type="ECO:0000256" key="2">
    <source>
        <dbReference type="ARBA" id="ARBA00012438"/>
    </source>
</evidence>
<feature type="domain" description="Histidine kinase" evidence="6">
    <location>
        <begin position="159"/>
        <end position="374"/>
    </location>
</feature>
<dbReference type="AlphaFoldDB" id="A0A975GIW4"/>
<evidence type="ECO:0000259" key="7">
    <source>
        <dbReference type="PROSITE" id="PS50110"/>
    </source>
</evidence>